<dbReference type="EMBL" id="NBNE01019523">
    <property type="protein sequence ID" value="OWY91775.1"/>
    <property type="molecule type" value="Genomic_DNA"/>
</dbReference>
<dbReference type="Proteomes" id="UP000198211">
    <property type="component" value="Unassembled WGS sequence"/>
</dbReference>
<evidence type="ECO:0000313" key="3">
    <source>
        <dbReference type="Proteomes" id="UP000198211"/>
    </source>
</evidence>
<comment type="caution">
    <text evidence="2">The sequence shown here is derived from an EMBL/GenBank/DDBJ whole genome shotgun (WGS) entry which is preliminary data.</text>
</comment>
<sequence>MDIPEDDDFDAALLREDSWEPDEGSGEYERYSTCAGSPGPALAGEEYLVKWKSYEAPDWIPPGRLNCGRMLYEIDQGERARVRFQAIKAGDELPDEEVR</sequence>
<gene>
    <name evidence="2" type="ORF">PHMEG_00039508</name>
</gene>
<evidence type="ECO:0008006" key="4">
    <source>
        <dbReference type="Google" id="ProtNLM"/>
    </source>
</evidence>
<organism evidence="2 3">
    <name type="scientific">Phytophthora megakarya</name>
    <dbReference type="NCBI Taxonomy" id="4795"/>
    <lineage>
        <taxon>Eukaryota</taxon>
        <taxon>Sar</taxon>
        <taxon>Stramenopiles</taxon>
        <taxon>Oomycota</taxon>
        <taxon>Peronosporomycetes</taxon>
        <taxon>Peronosporales</taxon>
        <taxon>Peronosporaceae</taxon>
        <taxon>Phytophthora</taxon>
    </lineage>
</organism>
<feature type="region of interest" description="Disordered" evidence="1">
    <location>
        <begin position="1"/>
        <end position="36"/>
    </location>
</feature>
<accession>A0A225UFG5</accession>
<proteinExistence type="predicted"/>
<dbReference type="AlphaFoldDB" id="A0A225UFG5"/>
<reference evidence="3" key="1">
    <citation type="submission" date="2017-03" db="EMBL/GenBank/DDBJ databases">
        <title>Phytopthora megakarya and P. palmivora, two closely related causual agents of cacao black pod achieved similar genome size and gene model numbers by different mechanisms.</title>
        <authorList>
            <person name="Ali S."/>
            <person name="Shao J."/>
            <person name="Larry D.J."/>
            <person name="Kronmiller B."/>
            <person name="Shen D."/>
            <person name="Strem M.D."/>
            <person name="Melnick R.L."/>
            <person name="Guiltinan M.J."/>
            <person name="Tyler B.M."/>
            <person name="Meinhardt L.W."/>
            <person name="Bailey B.A."/>
        </authorList>
    </citation>
    <scope>NUCLEOTIDE SEQUENCE [LARGE SCALE GENOMIC DNA]</scope>
    <source>
        <strain evidence="3">zdho120</strain>
    </source>
</reference>
<keyword evidence="3" id="KW-1185">Reference proteome</keyword>
<feature type="compositionally biased region" description="Acidic residues" evidence="1">
    <location>
        <begin position="1"/>
        <end position="10"/>
    </location>
</feature>
<protein>
    <recommendedName>
        <fullName evidence="4">Chromo domain-containing protein</fullName>
    </recommendedName>
</protein>
<name>A0A225UFG5_9STRA</name>
<evidence type="ECO:0000256" key="1">
    <source>
        <dbReference type="SAM" id="MobiDB-lite"/>
    </source>
</evidence>
<evidence type="ECO:0000313" key="2">
    <source>
        <dbReference type="EMBL" id="OWY91775.1"/>
    </source>
</evidence>